<sequence length="185" mass="20484">MTPTLYQTLLGAAFFRLPDTLRALHGVHGAARYSGEVTVVRGSGLLSRLCARVAGLPRAMADAPVTVEFASGPKGEIWARAFGAAPKVSRMRSKLWHRDGQLRERLGPLQFRFVLHTWDGTIFWNVVGVRLLGILPLPAALFRDVRCNERQVDGRYAFEVDAAMPLVGRIVHYRGWLLPDAGDHA</sequence>
<protein>
    <submittedName>
        <fullName evidence="2">DUF4166 domain-containing protein</fullName>
    </submittedName>
</protein>
<evidence type="ECO:0000313" key="2">
    <source>
        <dbReference type="EMBL" id="TDK33924.1"/>
    </source>
</evidence>
<proteinExistence type="predicted"/>
<reference evidence="2 3" key="1">
    <citation type="submission" date="2019-03" db="EMBL/GenBank/DDBJ databases">
        <title>Luteimonas zhaokaii sp.nov., isolated from the rectal contents of Plateau pika in Yushu, Qinghai Province, China.</title>
        <authorList>
            <person name="Zhang G."/>
        </authorList>
    </citation>
    <scope>NUCLEOTIDE SEQUENCE [LARGE SCALE GENOMIC DNA]</scope>
    <source>
        <strain evidence="2 3">THG-MD21</strain>
    </source>
</reference>
<dbReference type="AlphaFoldDB" id="A0A4R5UF24"/>
<gene>
    <name evidence="2" type="ORF">E2F49_08060</name>
</gene>
<name>A0A4R5UF24_9GAMM</name>
<dbReference type="Proteomes" id="UP000295543">
    <property type="component" value="Unassembled WGS sequence"/>
</dbReference>
<comment type="caution">
    <text evidence="2">The sequence shown here is derived from an EMBL/GenBank/DDBJ whole genome shotgun (WGS) entry which is preliminary data.</text>
</comment>
<feature type="domain" description="DUF4166" evidence="1">
    <location>
        <begin position="17"/>
        <end position="177"/>
    </location>
</feature>
<keyword evidence="3" id="KW-1185">Reference proteome</keyword>
<dbReference type="Pfam" id="PF13761">
    <property type="entry name" value="DUF4166"/>
    <property type="match status" value="1"/>
</dbReference>
<evidence type="ECO:0000313" key="3">
    <source>
        <dbReference type="Proteomes" id="UP000295543"/>
    </source>
</evidence>
<evidence type="ECO:0000259" key="1">
    <source>
        <dbReference type="Pfam" id="PF13761"/>
    </source>
</evidence>
<dbReference type="OrthoDB" id="528778at2"/>
<dbReference type="EMBL" id="SMTG01000002">
    <property type="protein sequence ID" value="TDK33924.1"/>
    <property type="molecule type" value="Genomic_DNA"/>
</dbReference>
<accession>A0A4R5UF24</accession>
<dbReference type="InterPro" id="IPR025311">
    <property type="entry name" value="DUF4166"/>
</dbReference>
<dbReference type="RefSeq" id="WP_133393319.1">
    <property type="nucleotide sequence ID" value="NZ_SMTG01000002.1"/>
</dbReference>
<organism evidence="2 3">
    <name type="scientific">Luteimonas terrae</name>
    <dbReference type="NCBI Taxonomy" id="1530191"/>
    <lineage>
        <taxon>Bacteria</taxon>
        <taxon>Pseudomonadati</taxon>
        <taxon>Pseudomonadota</taxon>
        <taxon>Gammaproteobacteria</taxon>
        <taxon>Lysobacterales</taxon>
        <taxon>Lysobacteraceae</taxon>
        <taxon>Luteimonas</taxon>
    </lineage>
</organism>